<dbReference type="Proteomes" id="UP000093962">
    <property type="component" value="Unassembled WGS sequence"/>
</dbReference>
<gene>
    <name evidence="2" type="ORF">A5642_27330</name>
</gene>
<sequence length="300" mass="30964">MTLAGSSTTTPPPVPAGTGTAGVPFTSTSTWRTALSTATPVDPNSANMVAYAARNRAGYANLVQYAVPIYVATTSTPRYSVACTISSWGPCPFTGHQIPIPSGAVPSPGSDGAMVVIDEASRNIYEFWQARQSGASWVSSWGAVNSLDGSGWGGASTGSGASRLAGVIRVAEIQQGSITHALALQTDNVCASIYRAPALKTDGNSTATNCIPEGARVRLNPSVNLASLSLTPAERTVATALQTYGAYVMDRGGSSISVSFERDTTAAANSIGAVYQSAGLRWDYDSMPDIPWSSLQVLAS</sequence>
<accession>A0A1A0MBL6</accession>
<evidence type="ECO:0000313" key="3">
    <source>
        <dbReference type="Proteomes" id="UP000093962"/>
    </source>
</evidence>
<dbReference type="EMBL" id="LZSF01000224">
    <property type="protein sequence ID" value="OBA82426.1"/>
    <property type="molecule type" value="Genomic_DNA"/>
</dbReference>
<feature type="region of interest" description="Disordered" evidence="1">
    <location>
        <begin position="1"/>
        <end position="23"/>
    </location>
</feature>
<organism evidence="2 3">
    <name type="scientific">Mycolicibacterium mucogenicum</name>
    <name type="common">Mycobacterium mucogenicum</name>
    <dbReference type="NCBI Taxonomy" id="56689"/>
    <lineage>
        <taxon>Bacteria</taxon>
        <taxon>Bacillati</taxon>
        <taxon>Actinomycetota</taxon>
        <taxon>Actinomycetes</taxon>
        <taxon>Mycobacteriales</taxon>
        <taxon>Mycobacteriaceae</taxon>
        <taxon>Mycolicibacterium</taxon>
    </lineage>
</organism>
<dbReference type="AlphaFoldDB" id="A0A1A0MBL6"/>
<proteinExistence type="predicted"/>
<name>A0A1A0MBL6_MYCMU</name>
<reference evidence="2 3" key="1">
    <citation type="submission" date="2016-06" db="EMBL/GenBank/DDBJ databases">
        <authorList>
            <person name="Kjaerup R.B."/>
            <person name="Dalgaard T.S."/>
            <person name="Juul-Madsen H.R."/>
        </authorList>
    </citation>
    <scope>NUCLEOTIDE SEQUENCE [LARGE SCALE GENOMIC DNA]</scope>
    <source>
        <strain evidence="2 3">1199456.5</strain>
    </source>
</reference>
<evidence type="ECO:0000313" key="2">
    <source>
        <dbReference type="EMBL" id="OBA82426.1"/>
    </source>
</evidence>
<comment type="caution">
    <text evidence="2">The sequence shown here is derived from an EMBL/GenBank/DDBJ whole genome shotgun (WGS) entry which is preliminary data.</text>
</comment>
<protein>
    <submittedName>
        <fullName evidence="2">Uncharacterized protein</fullName>
    </submittedName>
</protein>
<evidence type="ECO:0000256" key="1">
    <source>
        <dbReference type="SAM" id="MobiDB-lite"/>
    </source>
</evidence>